<dbReference type="SUPFAM" id="SSF52743">
    <property type="entry name" value="Subtilisin-like"/>
    <property type="match status" value="1"/>
</dbReference>
<evidence type="ECO:0000313" key="5">
    <source>
        <dbReference type="Proteomes" id="UP001497525"/>
    </source>
</evidence>
<name>A0AAV2TKR5_CALDB</name>
<feature type="compositionally biased region" description="Basic and acidic residues" evidence="1">
    <location>
        <begin position="1085"/>
        <end position="1095"/>
    </location>
</feature>
<feature type="compositionally biased region" description="Basic and acidic residues" evidence="1">
    <location>
        <begin position="1282"/>
        <end position="1295"/>
    </location>
</feature>
<feature type="compositionally biased region" description="Polar residues" evidence="1">
    <location>
        <begin position="1262"/>
        <end position="1281"/>
    </location>
</feature>
<proteinExistence type="predicted"/>
<feature type="compositionally biased region" description="Polar residues" evidence="1">
    <location>
        <begin position="1322"/>
        <end position="1331"/>
    </location>
</feature>
<feature type="compositionally biased region" description="Basic and acidic residues" evidence="1">
    <location>
        <begin position="1034"/>
        <end position="1044"/>
    </location>
</feature>
<dbReference type="InterPro" id="IPR036852">
    <property type="entry name" value="Peptidase_S8/S53_dom_sf"/>
</dbReference>
<feature type="region of interest" description="Disordered" evidence="1">
    <location>
        <begin position="1024"/>
        <end position="1129"/>
    </location>
</feature>
<gene>
    <name evidence="4" type="ORF">CDAUBV1_LOCUS11719</name>
</gene>
<protein>
    <submittedName>
        <fullName evidence="4">Uncharacterized protein</fullName>
    </submittedName>
</protein>
<sequence length="1587" mass="174060">MADNSRVKQIPFILITLFGVAPLVFPEMMCTLYCQPTDSLNYFNSQSTGVPNAKDNGTNHSYTATVPAPNNVDSQGPEKQVAAHTTAYTWGSRGPALDGSLGLCVAAPGAANTSTSSWQLRPAALLNGSSMSSPLVAGSIALIISGLRGKFGQISNSQNENNGPCKIPPCLIRLALTNTACPVKHLSLLDQGSGVIRVDKAFEYILNSIQWAQSQLSAQNLTLDTEGQFKDVTKKAKIANLQVTKDVTANSESVETQFPTLSTSCSLSAYYGWRVRCTVSGPGCYIKSRGIWLRQGCPHVGTERTNSSSEQLKLPLLRYTLLIKIDFDKCVPLEMRRNMELHLRMSVVSYTKEIKGGGVEVKTENEKPPWLQVAPFVSVTGTPREIKLCLDPNQIPCFRCRYERRQLSNSKPESETAEAHAISSYPCENQMSTSSPACVASSSVAHLNHSPPIFQSTETHLTMLNFTDPSYPTLGVLAQVPIILQDPIRLPPAFSKDHPRIFLSDNFDAIHKVRRWFVRIPSGASAGVLKLVRLDDNAPDCDFKVTICLPQLRSGLSTGQQEVTWPSFNLARCIGNGGFSALPNSLNTESTKLVFPIGWESDYMELTIAQNWGLEAPAVVFGELAFHGLEPNLHELALQTSSRYTRLMLRSNFTTEEIWPTIALTHWNLPLRPTTSKIFYLGQNKNEALLTGRGCYALRLLYEFSCPYKTSTVNIMLPWLQELLYDSDYVLQIYHLYDWRGKFIGAADYDSKWPKSSKCSFPVEKGDYKVLFQICHETGPNLTTEKIKQESSFVDDQATRKTGGSATTTSTSTGGDALSPLERLRNHPAIVRFTLPTTGNLNVPSDRRESCSVLTNPPVTFEFAVFPFSLGLNGSKPCSALDPIPYREFADTFPSSVQSREIDFVEANEELGCDQAAKPGELNRHCPHLPRSLGPGECTALYVGLTDERYPTYAVSGSYFSGSIGFYKSELLHSTITYPFRLIMDGDSAEKPAAAEVGHSTNVLTVGNLGLSAEDFNWLHPMTQLITGQSPPDGKVDEYSDHQKSTASQSPPLIADQAFKTKDPDKSPGQTKQAMNGADLAKSSSTDEKGEKEPESQSLATPPMNDKQPPVDLSSSERSYASPTLLDDNNLIPTIKDACQSLGNLEDNTANIPQLAPQPLSDRFVCAHNRLLDLDKPYSFNDKPNPQAREELWSAVDDLFVGHSVRHVVTDSNQPDVSGGLDRDCLLYHLLTMRLVRSQTKTSNMGSSSGKAGNASADDSATDPNLSATSETKIPTTQSETDLTKAAKNEGDDSLSKQSLDPTKRPSAKPADEKPGGISEKPQPSKSTSGTTYNYLELKLRTIDTLARYGRLLCERIILTDLLGADPNTEHETASHADSTGRRNSWSLLDVVDERALPSGCEPSHSECGQLLDRIHARLVELTSSAPSVSNSVGEHVRVGAHAIPSWLLASGYSKHSPGHPKHCDLEQNSWQCGSVGGRLVIFFLLYSLAKHQYPHALRLLTRILYQVKEPPTNSLSGPVSCGPTPSLGQLRRVVASQTGSLQTSKMGFPWLLWVLRRLNWTALEYQLKQNAPVLFPECDYTLMGDQ</sequence>
<dbReference type="Proteomes" id="UP001497525">
    <property type="component" value="Unassembled WGS sequence"/>
</dbReference>
<dbReference type="EMBL" id="CAXLJL010000390">
    <property type="protein sequence ID" value="CAL5137406.1"/>
    <property type="molecule type" value="Genomic_DNA"/>
</dbReference>
<dbReference type="InterPro" id="IPR000209">
    <property type="entry name" value="Peptidase_S8/S53_dom"/>
</dbReference>
<feature type="region of interest" description="Disordered" evidence="1">
    <location>
        <begin position="788"/>
        <end position="819"/>
    </location>
</feature>
<accession>A0AAV2TKR5</accession>
<evidence type="ECO:0000259" key="3">
    <source>
        <dbReference type="Pfam" id="PF12580"/>
    </source>
</evidence>
<dbReference type="Gene3D" id="3.40.50.200">
    <property type="entry name" value="Peptidase S8/S53 domain"/>
    <property type="match status" value="1"/>
</dbReference>
<feature type="compositionally biased region" description="Polar residues" evidence="1">
    <location>
        <begin position="1113"/>
        <end position="1122"/>
    </location>
</feature>
<comment type="caution">
    <text evidence="4">The sequence shown here is derived from an EMBL/GenBank/DDBJ whole genome shotgun (WGS) entry which is preliminary data.</text>
</comment>
<feature type="compositionally biased region" description="Low complexity" evidence="1">
    <location>
        <begin position="1243"/>
        <end position="1259"/>
    </location>
</feature>
<dbReference type="GO" id="GO:0004252">
    <property type="term" value="F:serine-type endopeptidase activity"/>
    <property type="evidence" value="ECO:0007669"/>
    <property type="project" value="InterPro"/>
</dbReference>
<dbReference type="InterPro" id="IPR022229">
    <property type="entry name" value="TPPII_Ig-like-2"/>
</dbReference>
<evidence type="ECO:0000313" key="4">
    <source>
        <dbReference type="EMBL" id="CAL5137406.1"/>
    </source>
</evidence>
<reference evidence="4" key="1">
    <citation type="submission" date="2024-06" db="EMBL/GenBank/DDBJ databases">
        <authorList>
            <person name="Liu X."/>
            <person name="Lenzi L."/>
            <person name="Haldenby T S."/>
            <person name="Uol C."/>
        </authorList>
    </citation>
    <scope>NUCLEOTIDE SEQUENCE</scope>
</reference>
<dbReference type="GO" id="GO:0006508">
    <property type="term" value="P:proteolysis"/>
    <property type="evidence" value="ECO:0007669"/>
    <property type="project" value="InterPro"/>
</dbReference>
<organism evidence="4 5">
    <name type="scientific">Calicophoron daubneyi</name>
    <name type="common">Rumen fluke</name>
    <name type="synonym">Paramphistomum daubneyi</name>
    <dbReference type="NCBI Taxonomy" id="300641"/>
    <lineage>
        <taxon>Eukaryota</taxon>
        <taxon>Metazoa</taxon>
        <taxon>Spiralia</taxon>
        <taxon>Lophotrochozoa</taxon>
        <taxon>Platyhelminthes</taxon>
        <taxon>Trematoda</taxon>
        <taxon>Digenea</taxon>
        <taxon>Plagiorchiida</taxon>
        <taxon>Pronocephalata</taxon>
        <taxon>Paramphistomoidea</taxon>
        <taxon>Paramphistomidae</taxon>
        <taxon>Calicophoron</taxon>
    </lineage>
</organism>
<feature type="compositionally biased region" description="Low complexity" evidence="1">
    <location>
        <begin position="802"/>
        <end position="815"/>
    </location>
</feature>
<feature type="region of interest" description="Disordered" evidence="1">
    <location>
        <begin position="1239"/>
        <end position="1331"/>
    </location>
</feature>
<dbReference type="Pfam" id="PF00082">
    <property type="entry name" value="Peptidase_S8"/>
    <property type="match status" value="1"/>
</dbReference>
<dbReference type="Pfam" id="PF12580">
    <property type="entry name" value="TPPII"/>
    <property type="match status" value="1"/>
</dbReference>
<feature type="domain" description="Peptidase S8/S53" evidence="2">
    <location>
        <begin position="82"/>
        <end position="180"/>
    </location>
</feature>
<evidence type="ECO:0000259" key="2">
    <source>
        <dbReference type="Pfam" id="PF00082"/>
    </source>
</evidence>
<feature type="domain" description="Tripeptidyl peptidase II second Ig-like" evidence="3">
    <location>
        <begin position="653"/>
        <end position="782"/>
    </location>
</feature>
<evidence type="ECO:0000256" key="1">
    <source>
        <dbReference type="SAM" id="MobiDB-lite"/>
    </source>
</evidence>